<dbReference type="RefSeq" id="WP_064680718.1">
    <property type="nucleotide sequence ID" value="NZ_CP014870.1"/>
</dbReference>
<dbReference type="InterPro" id="IPR036388">
    <property type="entry name" value="WH-like_DNA-bd_sf"/>
</dbReference>
<dbReference type="OrthoDB" id="9774661at2"/>
<reference evidence="5 6" key="1">
    <citation type="journal article" date="2018" name="Syst. Appl. Microbiol.">
        <title>Pseudomonas silesiensis sp. nov. strain A3T isolated from a biological pesticide sewage treatment plant and analysis of the complete genome sequence.</title>
        <authorList>
            <person name="Kaminski M.A."/>
            <person name="Furmanczyk E.M."/>
            <person name="Sobczak A."/>
            <person name="Dziembowski A."/>
            <person name="Lipinski L."/>
        </authorList>
    </citation>
    <scope>NUCLEOTIDE SEQUENCE [LARGE SCALE GENOMIC DNA]</scope>
    <source>
        <strain evidence="5 6">A3</strain>
    </source>
</reference>
<dbReference type="KEGG" id="psil:PMA3_15855"/>
<evidence type="ECO:0000256" key="1">
    <source>
        <dbReference type="ARBA" id="ARBA00023015"/>
    </source>
</evidence>
<dbReference type="InterPro" id="IPR000792">
    <property type="entry name" value="Tscrpt_reg_LuxR_C"/>
</dbReference>
<proteinExistence type="predicted"/>
<dbReference type="SUPFAM" id="SSF46894">
    <property type="entry name" value="C-terminal effector domain of the bipartite response regulators"/>
    <property type="match status" value="1"/>
</dbReference>
<dbReference type="GO" id="GO:0006355">
    <property type="term" value="P:regulation of DNA-templated transcription"/>
    <property type="evidence" value="ECO:0007669"/>
    <property type="project" value="InterPro"/>
</dbReference>
<evidence type="ECO:0000313" key="5">
    <source>
        <dbReference type="EMBL" id="ANJ59371.1"/>
    </source>
</evidence>
<dbReference type="Pfam" id="PF00196">
    <property type="entry name" value="GerE"/>
    <property type="match status" value="1"/>
</dbReference>
<dbReference type="PRINTS" id="PR00038">
    <property type="entry name" value="HTHLUXR"/>
</dbReference>
<sequence>MYRSTTASVQASPAQVSFQPQECKQPRAIKLTAREKEVLQWSAIGKSSWEIAQIVECTEAGVNYHFCNIRRKFGVRSRWIAMVMALEQGLIQTP</sequence>
<dbReference type="Gene3D" id="1.10.10.10">
    <property type="entry name" value="Winged helix-like DNA-binding domain superfamily/Winged helix DNA-binding domain"/>
    <property type="match status" value="1"/>
</dbReference>
<dbReference type="PANTHER" id="PTHR44688:SF16">
    <property type="entry name" value="DNA-BINDING TRANSCRIPTIONAL ACTIVATOR DEVR_DOSR"/>
    <property type="match status" value="1"/>
</dbReference>
<protein>
    <submittedName>
        <fullName evidence="5">Helix-turn-helix transcriptional regulator</fullName>
    </submittedName>
</protein>
<keyword evidence="1" id="KW-0805">Transcription regulation</keyword>
<dbReference type="STRING" id="1853130.PMA3_15855"/>
<accession>A0A191Z322</accession>
<dbReference type="AlphaFoldDB" id="A0A191Z322"/>
<dbReference type="InterPro" id="IPR016032">
    <property type="entry name" value="Sig_transdc_resp-reg_C-effctor"/>
</dbReference>
<feature type="domain" description="HTH luxR-type" evidence="4">
    <location>
        <begin position="24"/>
        <end position="89"/>
    </location>
</feature>
<evidence type="ECO:0000256" key="3">
    <source>
        <dbReference type="ARBA" id="ARBA00023163"/>
    </source>
</evidence>
<dbReference type="PROSITE" id="PS50043">
    <property type="entry name" value="HTH_LUXR_2"/>
    <property type="match status" value="1"/>
</dbReference>
<gene>
    <name evidence="5" type="ORF">PMA3_15855</name>
</gene>
<dbReference type="EMBL" id="CP014870">
    <property type="protein sequence ID" value="ANJ59371.1"/>
    <property type="molecule type" value="Genomic_DNA"/>
</dbReference>
<keyword evidence="3" id="KW-0804">Transcription</keyword>
<evidence type="ECO:0000313" key="6">
    <source>
        <dbReference type="Proteomes" id="UP000078354"/>
    </source>
</evidence>
<keyword evidence="2" id="KW-0238">DNA-binding</keyword>
<keyword evidence="6" id="KW-1185">Reference proteome</keyword>
<name>A0A191Z322_9PSED</name>
<dbReference type="PANTHER" id="PTHR44688">
    <property type="entry name" value="DNA-BINDING TRANSCRIPTIONAL ACTIVATOR DEVR_DOSR"/>
    <property type="match status" value="1"/>
</dbReference>
<dbReference type="SMART" id="SM00421">
    <property type="entry name" value="HTH_LUXR"/>
    <property type="match status" value="1"/>
</dbReference>
<evidence type="ECO:0000259" key="4">
    <source>
        <dbReference type="PROSITE" id="PS50043"/>
    </source>
</evidence>
<dbReference type="GO" id="GO:0003677">
    <property type="term" value="F:DNA binding"/>
    <property type="evidence" value="ECO:0007669"/>
    <property type="project" value="UniProtKB-KW"/>
</dbReference>
<dbReference type="CDD" id="cd06170">
    <property type="entry name" value="LuxR_C_like"/>
    <property type="match status" value="1"/>
</dbReference>
<evidence type="ECO:0000256" key="2">
    <source>
        <dbReference type="ARBA" id="ARBA00023125"/>
    </source>
</evidence>
<organism evidence="5 6">
    <name type="scientific">Pseudomonas silesiensis</name>
    <dbReference type="NCBI Taxonomy" id="1853130"/>
    <lineage>
        <taxon>Bacteria</taxon>
        <taxon>Pseudomonadati</taxon>
        <taxon>Pseudomonadota</taxon>
        <taxon>Gammaproteobacteria</taxon>
        <taxon>Pseudomonadales</taxon>
        <taxon>Pseudomonadaceae</taxon>
        <taxon>Pseudomonas</taxon>
    </lineage>
</organism>
<dbReference type="Proteomes" id="UP000078354">
    <property type="component" value="Chromosome"/>
</dbReference>